<gene>
    <name evidence="4" type="ORF">B0A49_07382</name>
</gene>
<protein>
    <recommendedName>
        <fullName evidence="6">NAD(P)-binding protein</fullName>
    </recommendedName>
</protein>
<name>A0A4U0WMB8_9PEZI</name>
<dbReference type="AlphaFoldDB" id="A0A4U0WMB8"/>
<dbReference type="SUPFAM" id="SSF51735">
    <property type="entry name" value="NAD(P)-binding Rossmann-fold domains"/>
    <property type="match status" value="1"/>
</dbReference>
<dbReference type="PANTHER" id="PTHR42901:SF1">
    <property type="entry name" value="ALCOHOL DEHYDROGENASE"/>
    <property type="match status" value="1"/>
</dbReference>
<dbReference type="EMBL" id="NAJN01001276">
    <property type="protein sequence ID" value="TKA64354.1"/>
    <property type="molecule type" value="Genomic_DNA"/>
</dbReference>
<comment type="caution">
    <text evidence="4">The sequence shown here is derived from an EMBL/GenBank/DDBJ whole genome shotgun (WGS) entry which is preliminary data.</text>
</comment>
<dbReference type="OrthoDB" id="1933717at2759"/>
<accession>A0A4U0WMB8</accession>
<evidence type="ECO:0000256" key="3">
    <source>
        <dbReference type="SAM" id="MobiDB-lite"/>
    </source>
</evidence>
<evidence type="ECO:0000313" key="4">
    <source>
        <dbReference type="EMBL" id="TKA64354.1"/>
    </source>
</evidence>
<keyword evidence="2" id="KW-0560">Oxidoreductase</keyword>
<dbReference type="Pfam" id="PF00106">
    <property type="entry name" value="adh_short"/>
    <property type="match status" value="1"/>
</dbReference>
<dbReference type="CDD" id="cd05233">
    <property type="entry name" value="SDR_c"/>
    <property type="match status" value="1"/>
</dbReference>
<reference evidence="4 5" key="1">
    <citation type="submission" date="2017-03" db="EMBL/GenBank/DDBJ databases">
        <title>Genomes of endolithic fungi from Antarctica.</title>
        <authorList>
            <person name="Coleine C."/>
            <person name="Masonjones S."/>
            <person name="Stajich J.E."/>
        </authorList>
    </citation>
    <scope>NUCLEOTIDE SEQUENCE [LARGE SCALE GENOMIC DNA]</scope>
    <source>
        <strain evidence="4 5">CCFEE 5187</strain>
    </source>
</reference>
<evidence type="ECO:0000313" key="5">
    <source>
        <dbReference type="Proteomes" id="UP000308768"/>
    </source>
</evidence>
<sequence length="309" mass="33397">MSQPDFANSFTKIYRKTPYPRISPDRASLSANNKRVVITAAHTGIGYAIASNFAIAGAAHVIIIARRPDVLEQARTELAAAHPSTQFHAFAASIVDDEKIHAVFREIRRIAEPDVLVTSATYLADPANVLETPVQQAFLGLASIPKPDDLPSTTVHTDGNGAAPPGEGMTKEKVILDLSSAAAHVFLPQLGAYSASKLAFSRLLATAQDEASSPPSPSHPNLRTHSFHPGAILTRAARDYGHTEDTMPWDSAGLPGQFAVWLASPEAEFLKGRFVWANWDADELVERREQIVQGGLLRIRVVGRAEWGV</sequence>
<dbReference type="Gene3D" id="3.40.50.720">
    <property type="entry name" value="NAD(P)-binding Rossmann-like Domain"/>
    <property type="match status" value="2"/>
</dbReference>
<keyword evidence="5" id="KW-1185">Reference proteome</keyword>
<dbReference type="GO" id="GO:0016491">
    <property type="term" value="F:oxidoreductase activity"/>
    <property type="evidence" value="ECO:0007669"/>
    <property type="project" value="UniProtKB-KW"/>
</dbReference>
<dbReference type="InterPro" id="IPR002347">
    <property type="entry name" value="SDR_fam"/>
</dbReference>
<proteinExistence type="inferred from homology"/>
<organism evidence="4 5">
    <name type="scientific">Cryomyces minteri</name>
    <dbReference type="NCBI Taxonomy" id="331657"/>
    <lineage>
        <taxon>Eukaryota</taxon>
        <taxon>Fungi</taxon>
        <taxon>Dikarya</taxon>
        <taxon>Ascomycota</taxon>
        <taxon>Pezizomycotina</taxon>
        <taxon>Dothideomycetes</taxon>
        <taxon>Dothideomycetes incertae sedis</taxon>
        <taxon>Cryomyces</taxon>
    </lineage>
</organism>
<dbReference type="STRING" id="331657.A0A4U0WMB8"/>
<comment type="similarity">
    <text evidence="1">Belongs to the short-chain dehydrogenases/reductases (SDR) family.</text>
</comment>
<evidence type="ECO:0008006" key="6">
    <source>
        <dbReference type="Google" id="ProtNLM"/>
    </source>
</evidence>
<feature type="region of interest" description="Disordered" evidence="3">
    <location>
        <begin position="149"/>
        <end position="168"/>
    </location>
</feature>
<dbReference type="InterPro" id="IPR036291">
    <property type="entry name" value="NAD(P)-bd_dom_sf"/>
</dbReference>
<evidence type="ECO:0000256" key="1">
    <source>
        <dbReference type="ARBA" id="ARBA00006484"/>
    </source>
</evidence>
<evidence type="ECO:0000256" key="2">
    <source>
        <dbReference type="ARBA" id="ARBA00023002"/>
    </source>
</evidence>
<dbReference type="Proteomes" id="UP000308768">
    <property type="component" value="Unassembled WGS sequence"/>
</dbReference>
<dbReference type="PANTHER" id="PTHR42901">
    <property type="entry name" value="ALCOHOL DEHYDROGENASE"/>
    <property type="match status" value="1"/>
</dbReference>